<accession>A0ABY2SL61</accession>
<comment type="caution">
    <text evidence="1">The sequence shown here is derived from an EMBL/GenBank/DDBJ whole genome shotgun (WGS) entry which is preliminary data.</text>
</comment>
<dbReference type="CDD" id="cd14789">
    <property type="entry name" value="Tiki"/>
    <property type="match status" value="1"/>
</dbReference>
<sequence>MKKLWGWLAAALGGISRPAYDWPGMDIPLPAERLLHLVGSIHMGTRDMSPLPASLMTLLRDARALVVEADITVGAPLTNQEPVMTPLAERLPPDPLATLRRLCAEYGLDEGALASLPAWHIALMLQARQAEELGLRAAYGIDYQLIQAAREMNIPIIELEGPDEQLDLLRQLPDQGNALLLDTLSHWHTNARLLQTMISWWVHRGPADIAKAFPSTFSGELYQYLMTERNRRWRTALQELPSGVYVVAVGALHLYGDQNLPSLLRQ</sequence>
<organism evidence="1 2">
    <name type="scientific">Martelella alba</name>
    <dbReference type="NCBI Taxonomy" id="2590451"/>
    <lineage>
        <taxon>Bacteria</taxon>
        <taxon>Pseudomonadati</taxon>
        <taxon>Pseudomonadota</taxon>
        <taxon>Alphaproteobacteria</taxon>
        <taxon>Hyphomicrobiales</taxon>
        <taxon>Aurantimonadaceae</taxon>
        <taxon>Martelella</taxon>
    </lineage>
</organism>
<dbReference type="Pfam" id="PF01963">
    <property type="entry name" value="TraB_PrgY_gumN"/>
    <property type="match status" value="1"/>
</dbReference>
<protein>
    <submittedName>
        <fullName evidence="1">Conjugal transfer protein TraB</fullName>
    </submittedName>
</protein>
<dbReference type="InterPro" id="IPR002816">
    <property type="entry name" value="TraB/PrgY/GumN_fam"/>
</dbReference>
<dbReference type="InterPro" id="IPR047111">
    <property type="entry name" value="YbaP-like"/>
</dbReference>
<reference evidence="1 2" key="1">
    <citation type="submission" date="2019-04" db="EMBL/GenBank/DDBJ databases">
        <authorList>
            <person name="Li M."/>
            <person name="Gao C."/>
        </authorList>
    </citation>
    <scope>NUCLEOTIDE SEQUENCE [LARGE SCALE GENOMIC DNA]</scope>
    <source>
        <strain evidence="1 2">BGMRC 2031</strain>
    </source>
</reference>
<keyword evidence="2" id="KW-1185">Reference proteome</keyword>
<gene>
    <name evidence="1" type="ORF">FCN80_10405</name>
</gene>
<evidence type="ECO:0000313" key="2">
    <source>
        <dbReference type="Proteomes" id="UP000305202"/>
    </source>
</evidence>
<evidence type="ECO:0000313" key="1">
    <source>
        <dbReference type="EMBL" id="TKI06363.1"/>
    </source>
</evidence>
<dbReference type="EMBL" id="SZPQ01000014">
    <property type="protein sequence ID" value="TKI06363.1"/>
    <property type="molecule type" value="Genomic_DNA"/>
</dbReference>
<dbReference type="Proteomes" id="UP000305202">
    <property type="component" value="Unassembled WGS sequence"/>
</dbReference>
<proteinExistence type="predicted"/>
<dbReference type="PANTHER" id="PTHR40590:SF1">
    <property type="entry name" value="CYTOPLASMIC PROTEIN"/>
    <property type="match status" value="1"/>
</dbReference>
<dbReference type="PANTHER" id="PTHR40590">
    <property type="entry name" value="CYTOPLASMIC PROTEIN-RELATED"/>
    <property type="match status" value="1"/>
</dbReference>
<name>A0ABY2SL61_9HYPH</name>